<evidence type="ECO:0000313" key="1">
    <source>
        <dbReference type="EMBL" id="GAA0580605.1"/>
    </source>
</evidence>
<dbReference type="Proteomes" id="UP001501588">
    <property type="component" value="Unassembled WGS sequence"/>
</dbReference>
<evidence type="ECO:0008006" key="3">
    <source>
        <dbReference type="Google" id="ProtNLM"/>
    </source>
</evidence>
<dbReference type="Gene3D" id="3.20.20.30">
    <property type="entry name" value="Luciferase-like domain"/>
    <property type="match status" value="1"/>
</dbReference>
<proteinExistence type="predicted"/>
<evidence type="ECO:0000313" key="2">
    <source>
        <dbReference type="Proteomes" id="UP001501588"/>
    </source>
</evidence>
<sequence>MNWQLRTPEEFDTATRFVRPGDMRESVWISSDLGWHAERLAQLAELGFDEIQPHQVGRNQEAFMEAFGRRVLPVLRR</sequence>
<comment type="caution">
    <text evidence="1">The sequence shown here is derived from an EMBL/GenBank/DDBJ whole genome shotgun (WGS) entry which is preliminary data.</text>
</comment>
<name>A0ABN1F2D9_9PROT</name>
<organism evidence="1 2">
    <name type="scientific">Craurococcus roseus</name>
    <dbReference type="NCBI Taxonomy" id="77585"/>
    <lineage>
        <taxon>Bacteria</taxon>
        <taxon>Pseudomonadati</taxon>
        <taxon>Pseudomonadota</taxon>
        <taxon>Alphaproteobacteria</taxon>
        <taxon>Acetobacterales</taxon>
        <taxon>Acetobacteraceae</taxon>
        <taxon>Craurococcus</taxon>
    </lineage>
</organism>
<dbReference type="SUPFAM" id="SSF51679">
    <property type="entry name" value="Bacterial luciferase-like"/>
    <property type="match status" value="1"/>
</dbReference>
<dbReference type="EMBL" id="BAAAFZ010000021">
    <property type="protein sequence ID" value="GAA0580605.1"/>
    <property type="molecule type" value="Genomic_DNA"/>
</dbReference>
<gene>
    <name evidence="1" type="ORF">GCM10009416_18780</name>
</gene>
<keyword evidence="2" id="KW-1185">Reference proteome</keyword>
<dbReference type="RefSeq" id="WP_343894981.1">
    <property type="nucleotide sequence ID" value="NZ_BAAAFZ010000021.1"/>
</dbReference>
<dbReference type="InterPro" id="IPR036661">
    <property type="entry name" value="Luciferase-like_sf"/>
</dbReference>
<reference evidence="1 2" key="1">
    <citation type="journal article" date="2019" name="Int. J. Syst. Evol. Microbiol.">
        <title>The Global Catalogue of Microorganisms (GCM) 10K type strain sequencing project: providing services to taxonomists for standard genome sequencing and annotation.</title>
        <authorList>
            <consortium name="The Broad Institute Genomics Platform"/>
            <consortium name="The Broad Institute Genome Sequencing Center for Infectious Disease"/>
            <person name="Wu L."/>
            <person name="Ma J."/>
        </authorList>
    </citation>
    <scope>NUCLEOTIDE SEQUENCE [LARGE SCALE GENOMIC DNA]</scope>
    <source>
        <strain evidence="1 2">JCM 9933</strain>
    </source>
</reference>
<protein>
    <recommendedName>
        <fullName evidence="3">LLM class flavin-dependent oxidoreductase</fullName>
    </recommendedName>
</protein>
<accession>A0ABN1F2D9</accession>